<dbReference type="Proteomes" id="UP000590460">
    <property type="component" value="Unassembled WGS sequence"/>
</dbReference>
<dbReference type="InterPro" id="IPR023214">
    <property type="entry name" value="HAD_sf"/>
</dbReference>
<keyword evidence="9 19" id="KW-0547">Nucleotide-binding</keyword>
<dbReference type="NCBIfam" id="TIGR01494">
    <property type="entry name" value="ATPase_P-type"/>
    <property type="match status" value="1"/>
</dbReference>
<dbReference type="InterPro" id="IPR023298">
    <property type="entry name" value="ATPase_P-typ_TM_dom_sf"/>
</dbReference>
<keyword evidence="8 19" id="KW-0479">Metal-binding</keyword>
<evidence type="ECO:0000256" key="3">
    <source>
        <dbReference type="ARBA" id="ARBA00012517"/>
    </source>
</evidence>
<organism evidence="21 22">
    <name type="scientific">Leuconostoc holzapfelii</name>
    <dbReference type="NCBI Taxonomy" id="434464"/>
    <lineage>
        <taxon>Bacteria</taxon>
        <taxon>Bacillati</taxon>
        <taxon>Bacillota</taxon>
        <taxon>Bacilli</taxon>
        <taxon>Lactobacillales</taxon>
        <taxon>Lactobacillaceae</taxon>
        <taxon>Leuconostoc</taxon>
    </lineage>
</organism>
<evidence type="ECO:0000256" key="12">
    <source>
        <dbReference type="ARBA" id="ARBA00022842"/>
    </source>
</evidence>
<evidence type="ECO:0000256" key="15">
    <source>
        <dbReference type="ARBA" id="ARBA00023008"/>
    </source>
</evidence>
<dbReference type="GO" id="GO:0005886">
    <property type="term" value="C:plasma membrane"/>
    <property type="evidence" value="ECO:0007669"/>
    <property type="project" value="UniProtKB-SubCell"/>
</dbReference>
<keyword evidence="11 19" id="KW-0067">ATP-binding</keyword>
<evidence type="ECO:0000256" key="1">
    <source>
        <dbReference type="ARBA" id="ARBA00004651"/>
    </source>
</evidence>
<evidence type="ECO:0000313" key="22">
    <source>
        <dbReference type="Proteomes" id="UP000590460"/>
    </source>
</evidence>
<dbReference type="PRINTS" id="PR00120">
    <property type="entry name" value="HATPASE"/>
</dbReference>
<evidence type="ECO:0000256" key="7">
    <source>
        <dbReference type="ARBA" id="ARBA00022692"/>
    </source>
</evidence>
<accession>A0A846ZHN2</accession>
<dbReference type="EMBL" id="JAAXPO010000008">
    <property type="protein sequence ID" value="NKZ18961.1"/>
    <property type="molecule type" value="Genomic_DNA"/>
</dbReference>
<dbReference type="InterPro" id="IPR023299">
    <property type="entry name" value="ATPase_P-typ_cyto_dom_N"/>
</dbReference>
<dbReference type="GO" id="GO:0005507">
    <property type="term" value="F:copper ion binding"/>
    <property type="evidence" value="ECO:0007669"/>
    <property type="project" value="TreeGrafter"/>
</dbReference>
<feature type="transmembrane region" description="Helical" evidence="19">
    <location>
        <begin position="42"/>
        <end position="67"/>
    </location>
</feature>
<keyword evidence="17 19" id="KW-0472">Membrane</keyword>
<dbReference type="Gene3D" id="3.40.1110.10">
    <property type="entry name" value="Calcium-transporting ATPase, cytoplasmic domain N"/>
    <property type="match status" value="1"/>
</dbReference>
<dbReference type="InterPro" id="IPR008250">
    <property type="entry name" value="ATPase_P-typ_transduc_dom_A_sf"/>
</dbReference>
<dbReference type="PANTHER" id="PTHR43520:SF5">
    <property type="entry name" value="CATION-TRANSPORTING P-TYPE ATPASE-RELATED"/>
    <property type="match status" value="1"/>
</dbReference>
<evidence type="ECO:0000313" key="21">
    <source>
        <dbReference type="EMBL" id="NKZ18961.1"/>
    </source>
</evidence>
<feature type="transmembrane region" description="Helical" evidence="19">
    <location>
        <begin position="318"/>
        <end position="342"/>
    </location>
</feature>
<dbReference type="SUPFAM" id="SSF56784">
    <property type="entry name" value="HAD-like"/>
    <property type="match status" value="1"/>
</dbReference>
<dbReference type="InterPro" id="IPR027256">
    <property type="entry name" value="P-typ_ATPase_IB"/>
</dbReference>
<dbReference type="PRINTS" id="PR00119">
    <property type="entry name" value="CATATPASE"/>
</dbReference>
<keyword evidence="13" id="KW-1278">Translocase</keyword>
<evidence type="ECO:0000256" key="6">
    <source>
        <dbReference type="ARBA" id="ARBA00022553"/>
    </source>
</evidence>
<comment type="catalytic activity">
    <reaction evidence="18">
        <text>Cu(+)(in) + ATP + H2O = Cu(+)(out) + ADP + phosphate + H(+)</text>
        <dbReference type="Rhea" id="RHEA:25792"/>
        <dbReference type="ChEBI" id="CHEBI:15377"/>
        <dbReference type="ChEBI" id="CHEBI:15378"/>
        <dbReference type="ChEBI" id="CHEBI:30616"/>
        <dbReference type="ChEBI" id="CHEBI:43474"/>
        <dbReference type="ChEBI" id="CHEBI:49552"/>
        <dbReference type="ChEBI" id="CHEBI:456216"/>
        <dbReference type="EC" id="7.2.2.8"/>
    </reaction>
</comment>
<dbReference type="InterPro" id="IPR001757">
    <property type="entry name" value="P_typ_ATPase"/>
</dbReference>
<evidence type="ECO:0000256" key="4">
    <source>
        <dbReference type="ARBA" id="ARBA00022448"/>
    </source>
</evidence>
<evidence type="ECO:0000256" key="13">
    <source>
        <dbReference type="ARBA" id="ARBA00022967"/>
    </source>
</evidence>
<evidence type="ECO:0000256" key="9">
    <source>
        <dbReference type="ARBA" id="ARBA00022741"/>
    </source>
</evidence>
<dbReference type="Pfam" id="PF00702">
    <property type="entry name" value="Hydrolase"/>
    <property type="match status" value="1"/>
</dbReference>
<evidence type="ECO:0000256" key="14">
    <source>
        <dbReference type="ARBA" id="ARBA00022989"/>
    </source>
</evidence>
<feature type="transmembrane region" description="Helical" evidence="19">
    <location>
        <begin position="104"/>
        <end position="126"/>
    </location>
</feature>
<dbReference type="Gene3D" id="2.70.150.10">
    <property type="entry name" value="Calcium-transporting ATPase, cytoplasmic transduction domain A"/>
    <property type="match status" value="1"/>
</dbReference>
<dbReference type="Pfam" id="PF00122">
    <property type="entry name" value="E1-E2_ATPase"/>
    <property type="match status" value="1"/>
</dbReference>
<feature type="transmembrane region" description="Helical" evidence="19">
    <location>
        <begin position="649"/>
        <end position="669"/>
    </location>
</feature>
<feature type="domain" description="P-type ATPase A" evidence="20">
    <location>
        <begin position="174"/>
        <end position="271"/>
    </location>
</feature>
<comment type="similarity">
    <text evidence="2 19">Belongs to the cation transport ATPase (P-type) (TC 3.A.3) family. Type IB subfamily.</text>
</comment>
<evidence type="ECO:0000256" key="11">
    <source>
        <dbReference type="ARBA" id="ARBA00022840"/>
    </source>
</evidence>
<keyword evidence="10" id="KW-0187">Copper transport</keyword>
<dbReference type="PANTHER" id="PTHR43520">
    <property type="entry name" value="ATP7, ISOFORM B"/>
    <property type="match status" value="1"/>
</dbReference>
<dbReference type="InterPro" id="IPR018303">
    <property type="entry name" value="ATPase_P-typ_P_site"/>
</dbReference>
<dbReference type="GO" id="GO:0016887">
    <property type="term" value="F:ATP hydrolysis activity"/>
    <property type="evidence" value="ECO:0007669"/>
    <property type="project" value="InterPro"/>
</dbReference>
<keyword evidence="12" id="KW-0460">Magnesium</keyword>
<evidence type="ECO:0000256" key="8">
    <source>
        <dbReference type="ARBA" id="ARBA00022723"/>
    </source>
</evidence>
<dbReference type="GO" id="GO:0140581">
    <property type="term" value="F:P-type monovalent copper transporter activity"/>
    <property type="evidence" value="ECO:0007669"/>
    <property type="project" value="UniProtKB-EC"/>
</dbReference>
<evidence type="ECO:0000256" key="19">
    <source>
        <dbReference type="RuleBase" id="RU362081"/>
    </source>
</evidence>
<keyword evidence="14 19" id="KW-1133">Transmembrane helix</keyword>
<sequence>MAHHDHGAEKMAHPMPMMHDHGHMADDPGMAHMDMTDLAKRFWWSLALMLPIILITPLMDMTLPFTIQFPGDTWVTTILAIALYIIGTPPFFNGAKAELKAKKPAMMSLVSLSLLVTFWYSIYALLAQLFWPAQHVMTFFWEFATLTVIMLLGHRIEMTATMQAGDATAQLQALLPQIAHVQHGDHMMDMPVATLEPGMVVQVLAGEAFPADGIILTGESQVDESLMTGESRLIDKTPGRTVVGGTINGNGTLSVKVTQAGAQSFVGQLQTTLAASAGTKSQVETRADQVASYLFWVALIVASASLLIWLPIHGLSYAINVAVTVLVIACPHALGLAVPLVIQRTKALAAAQGILIKNHKALSAANHLRYILMDKTGTLTTGQFKVTQLVTDNFDRAQALGIMAALDAQSTHPLAQGILNYAKQQQAPVMTATQVENMAGYGVAGMVAGAHFRLVSARYLTDQQLTYTPLQAEGTISYLLQHEHVVAAVAQGDAIKPTAPVFINYLKAQHLVPVLVTGDNHQVAHSVAAELGITAVHAQVSPQEKITLVKTYQKQGAVMMIGDGINDTPALAQADLSVAIGAGTQVAQAAADTVLVTNQLPTIIDFLKLTKRANKKQIENLWWGAGYNLLALPLAAGALANFGLMLNPMVGAILMSLSTVIVALNAMTLKAS</sequence>
<keyword evidence="4" id="KW-0813">Transport</keyword>
<dbReference type="InterPro" id="IPR059000">
    <property type="entry name" value="ATPase_P-type_domA"/>
</dbReference>
<dbReference type="NCBIfam" id="TIGR01511">
    <property type="entry name" value="ATPase-IB1_Cu"/>
    <property type="match status" value="1"/>
</dbReference>
<dbReference type="InterPro" id="IPR036412">
    <property type="entry name" value="HAD-like_sf"/>
</dbReference>
<feature type="transmembrane region" description="Helical" evidence="19">
    <location>
        <begin position="290"/>
        <end position="312"/>
    </location>
</feature>
<keyword evidence="15" id="KW-0186">Copper</keyword>
<dbReference type="NCBIfam" id="TIGR01525">
    <property type="entry name" value="ATPase-IB_hvy"/>
    <property type="match status" value="1"/>
</dbReference>
<keyword evidence="6" id="KW-0597">Phosphoprotein</keyword>
<dbReference type="AlphaFoldDB" id="A0A846ZHN2"/>
<dbReference type="PROSITE" id="PS00154">
    <property type="entry name" value="ATPASE_E1_E2"/>
    <property type="match status" value="1"/>
</dbReference>
<protein>
    <recommendedName>
        <fullName evidence="3">P-type Cu(+) transporter</fullName>
        <ecNumber evidence="3">7.2.2.8</ecNumber>
    </recommendedName>
</protein>
<proteinExistence type="inferred from homology"/>
<evidence type="ECO:0000259" key="20">
    <source>
        <dbReference type="Pfam" id="PF00122"/>
    </source>
</evidence>
<evidence type="ECO:0000256" key="2">
    <source>
        <dbReference type="ARBA" id="ARBA00006024"/>
    </source>
</evidence>
<dbReference type="GO" id="GO:0005524">
    <property type="term" value="F:ATP binding"/>
    <property type="evidence" value="ECO:0007669"/>
    <property type="project" value="UniProtKB-UniRule"/>
</dbReference>
<evidence type="ECO:0000256" key="18">
    <source>
        <dbReference type="ARBA" id="ARBA00049289"/>
    </source>
</evidence>
<dbReference type="SUPFAM" id="SSF81653">
    <property type="entry name" value="Calcium ATPase, transduction domain A"/>
    <property type="match status" value="1"/>
</dbReference>
<evidence type="ECO:0000256" key="5">
    <source>
        <dbReference type="ARBA" id="ARBA00022475"/>
    </source>
</evidence>
<feature type="transmembrane region" description="Helical" evidence="19">
    <location>
        <begin position="132"/>
        <end position="153"/>
    </location>
</feature>
<name>A0A846ZHN2_9LACO</name>
<dbReference type="GO" id="GO:0043682">
    <property type="term" value="F:P-type divalent copper transporter activity"/>
    <property type="evidence" value="ECO:0007669"/>
    <property type="project" value="TreeGrafter"/>
</dbReference>
<evidence type="ECO:0000256" key="10">
    <source>
        <dbReference type="ARBA" id="ARBA00022796"/>
    </source>
</evidence>
<keyword evidence="21" id="KW-0378">Hydrolase</keyword>
<dbReference type="EC" id="7.2.2.8" evidence="3"/>
<dbReference type="SUPFAM" id="SSF81665">
    <property type="entry name" value="Calcium ATPase, transmembrane domain M"/>
    <property type="match status" value="1"/>
</dbReference>
<dbReference type="Gene3D" id="3.40.50.1000">
    <property type="entry name" value="HAD superfamily/HAD-like"/>
    <property type="match status" value="1"/>
</dbReference>
<keyword evidence="7 19" id="KW-0812">Transmembrane</keyword>
<feature type="transmembrane region" description="Helical" evidence="19">
    <location>
        <begin position="73"/>
        <end position="92"/>
    </location>
</feature>
<keyword evidence="16" id="KW-0406">Ion transport</keyword>
<evidence type="ECO:0000256" key="17">
    <source>
        <dbReference type="ARBA" id="ARBA00023136"/>
    </source>
</evidence>
<keyword evidence="5 19" id="KW-1003">Cell membrane</keyword>
<dbReference type="GO" id="GO:0055070">
    <property type="term" value="P:copper ion homeostasis"/>
    <property type="evidence" value="ECO:0007669"/>
    <property type="project" value="TreeGrafter"/>
</dbReference>
<evidence type="ECO:0000256" key="16">
    <source>
        <dbReference type="ARBA" id="ARBA00023065"/>
    </source>
</evidence>
<reference evidence="21 22" key="1">
    <citation type="submission" date="2020-04" db="EMBL/GenBank/DDBJ databases">
        <title>MicrobeNet Type strains.</title>
        <authorList>
            <person name="Nicholson A.C."/>
        </authorList>
    </citation>
    <scope>NUCLEOTIDE SEQUENCE [LARGE SCALE GENOMIC DNA]</scope>
    <source>
        <strain evidence="21 22">CCUG 54536</strain>
    </source>
</reference>
<comment type="subcellular location">
    <subcellularLocation>
        <location evidence="1">Cell membrane</location>
        <topology evidence="1">Multi-pass membrane protein</topology>
    </subcellularLocation>
</comment>
<feature type="transmembrane region" description="Helical" evidence="19">
    <location>
        <begin position="621"/>
        <end position="643"/>
    </location>
</feature>
<comment type="caution">
    <text evidence="21">The sequence shown here is derived from an EMBL/GenBank/DDBJ whole genome shotgun (WGS) entry which is preliminary data.</text>
</comment>
<gene>
    <name evidence="21" type="ORF">HF966_07220</name>
</gene>